<comment type="caution">
    <text evidence="2">The sequence shown here is derived from an EMBL/GenBank/DDBJ whole genome shotgun (WGS) entry which is preliminary data.</text>
</comment>
<keyword evidence="3" id="KW-1185">Reference proteome</keyword>
<protein>
    <recommendedName>
        <fullName evidence="1">GmrSD restriction endonucleases N-terminal domain-containing protein</fullName>
    </recommendedName>
</protein>
<dbReference type="PANTHER" id="PTHR39639:SF1">
    <property type="entry name" value="DUF262 DOMAIN-CONTAINING PROTEIN"/>
    <property type="match status" value="1"/>
</dbReference>
<feature type="domain" description="GmrSD restriction endonucleases N-terminal" evidence="1">
    <location>
        <begin position="36"/>
        <end position="188"/>
    </location>
</feature>
<dbReference type="EMBL" id="JACHVZ010000010">
    <property type="protein sequence ID" value="MBB2929411.1"/>
    <property type="molecule type" value="Genomic_DNA"/>
</dbReference>
<dbReference type="InterPro" id="IPR004919">
    <property type="entry name" value="GmrSD_N"/>
</dbReference>
<evidence type="ECO:0000259" key="1">
    <source>
        <dbReference type="Pfam" id="PF03235"/>
    </source>
</evidence>
<evidence type="ECO:0000313" key="2">
    <source>
        <dbReference type="EMBL" id="MBB2929411.1"/>
    </source>
</evidence>
<name>A0ABR6FPV5_9BURK</name>
<organism evidence="2 3">
    <name type="scientific">Paraburkholderia silvatlantica</name>
    <dbReference type="NCBI Taxonomy" id="321895"/>
    <lineage>
        <taxon>Bacteria</taxon>
        <taxon>Pseudomonadati</taxon>
        <taxon>Pseudomonadota</taxon>
        <taxon>Betaproteobacteria</taxon>
        <taxon>Burkholderiales</taxon>
        <taxon>Burkholderiaceae</taxon>
        <taxon>Paraburkholderia</taxon>
    </lineage>
</organism>
<accession>A0ABR6FPV5</accession>
<evidence type="ECO:0000313" key="3">
    <source>
        <dbReference type="Proteomes" id="UP000533533"/>
    </source>
</evidence>
<dbReference type="PANTHER" id="PTHR39639">
    <property type="entry name" value="CHROMOSOME 16, WHOLE GENOME SHOTGUN SEQUENCE"/>
    <property type="match status" value="1"/>
</dbReference>
<reference evidence="2 3" key="1">
    <citation type="submission" date="2020-08" db="EMBL/GenBank/DDBJ databases">
        <title>Genomic Encyclopedia of Type Strains, Phase IV (KMG-V): Genome sequencing to study the core and pangenomes of soil and plant-associated prokaryotes.</title>
        <authorList>
            <person name="Whitman W."/>
        </authorList>
    </citation>
    <scope>NUCLEOTIDE SEQUENCE [LARGE SCALE GENOMIC DNA]</scope>
    <source>
        <strain evidence="2 3">SRMrh-85</strain>
    </source>
</reference>
<gene>
    <name evidence="2" type="ORF">FHX59_003844</name>
</gene>
<dbReference type="Pfam" id="PF03235">
    <property type="entry name" value="GmrSD_N"/>
    <property type="match status" value="1"/>
</dbReference>
<dbReference type="Proteomes" id="UP000533533">
    <property type="component" value="Unassembled WGS sequence"/>
</dbReference>
<dbReference type="RefSeq" id="WP_110384076.1">
    <property type="nucleotide sequence ID" value="NZ_JACHVZ010000010.1"/>
</dbReference>
<proteinExistence type="predicted"/>
<sequence>MSNAPLSFVELQQQLDSERRLVSFDSYDMTIRQIYDMFVEGAIFVPPEYQRQFVWNEGRESELIESIFLGIPVPSLFMATNPDATWEIVDGVQRLSTIAHFVGDSPKLLGSINRKAPLGISDLEKLSALNDLRFSELPKSMQLMFMTRPIRVTVLNDKSDLNVRFDLFERLNTGGVLLTNQEIRNCIYRGPFNDSLKKMAALDDFKKAVRLRESDTKNGTSEEYALRYFAYLYNYNNFEKSVKDFLNNYMRENSSKLISPSKINLFKKSLSALATAFPHGITRGQSTITPANLFEALSVGTALAIQAGTVPDIKKLRDLVGNKELKKLTTAGTNNKRMVSGRIELVRDHLL</sequence>